<dbReference type="Proteomes" id="UP000026915">
    <property type="component" value="Chromosome 4"/>
</dbReference>
<dbReference type="PANTHER" id="PTHR47999">
    <property type="entry name" value="TRANSCRIPTION FACTOR MYB8-RELATED-RELATED"/>
    <property type="match status" value="1"/>
</dbReference>
<dbReference type="eggNOG" id="KOG0048">
    <property type="taxonomic scope" value="Eukaryota"/>
</dbReference>
<dbReference type="SUPFAM" id="SSF46689">
    <property type="entry name" value="Homeodomain-like"/>
    <property type="match status" value="1"/>
</dbReference>
<feature type="domain" description="HTH myb-type" evidence="7">
    <location>
        <begin position="9"/>
        <end position="61"/>
    </location>
</feature>
<feature type="domain" description="HTH myb-type" evidence="7">
    <location>
        <begin position="62"/>
        <end position="116"/>
    </location>
</feature>
<feature type="domain" description="Myb-like" evidence="6">
    <location>
        <begin position="9"/>
        <end position="61"/>
    </location>
</feature>
<dbReference type="FunFam" id="1.10.10.60:FF:000121">
    <property type="entry name" value="Myb transcription factor"/>
    <property type="match status" value="1"/>
</dbReference>
<dbReference type="GO" id="GO:0006355">
    <property type="term" value="P:regulation of DNA-templated transcription"/>
    <property type="evidence" value="ECO:0000318"/>
    <property type="project" value="GO_Central"/>
</dbReference>
<keyword evidence="9" id="KW-1185">Reference proteome</keyword>
<evidence type="ECO:0000259" key="7">
    <source>
        <dbReference type="PROSITE" id="PS51294"/>
    </source>
</evidence>
<gene>
    <name evidence="8" type="ORF">TCM_021317</name>
</gene>
<evidence type="ECO:0000313" key="9">
    <source>
        <dbReference type="Proteomes" id="UP000026915"/>
    </source>
</evidence>
<dbReference type="InterPro" id="IPR009057">
    <property type="entry name" value="Homeodomain-like_sf"/>
</dbReference>
<dbReference type="AlphaFoldDB" id="A0A061ENT6"/>
<proteinExistence type="predicted"/>
<dbReference type="Gramene" id="EOY06660">
    <property type="protein sequence ID" value="EOY06660"/>
    <property type="gene ID" value="TCM_021317"/>
</dbReference>
<dbReference type="PROSITE" id="PS50090">
    <property type="entry name" value="MYB_LIKE"/>
    <property type="match status" value="2"/>
</dbReference>
<reference evidence="8 9" key="1">
    <citation type="journal article" date="2013" name="Genome Biol.">
        <title>The genome sequence of the most widely cultivated cacao type and its use to identify candidate genes regulating pod color.</title>
        <authorList>
            <person name="Motamayor J.C."/>
            <person name="Mockaitis K."/>
            <person name="Schmutz J."/>
            <person name="Haiminen N."/>
            <person name="Iii D.L."/>
            <person name="Cornejo O."/>
            <person name="Findley S.D."/>
            <person name="Zheng P."/>
            <person name="Utro F."/>
            <person name="Royaert S."/>
            <person name="Saski C."/>
            <person name="Jenkins J."/>
            <person name="Podicheti R."/>
            <person name="Zhao M."/>
            <person name="Scheffler B.E."/>
            <person name="Stack J.C."/>
            <person name="Feltus F.A."/>
            <person name="Mustiga G.M."/>
            <person name="Amores F."/>
            <person name="Phillips W."/>
            <person name="Marelli J.P."/>
            <person name="May G.D."/>
            <person name="Shapiro H."/>
            <person name="Ma J."/>
            <person name="Bustamante C.D."/>
            <person name="Schnell R.J."/>
            <person name="Main D."/>
            <person name="Gilbert D."/>
            <person name="Parida L."/>
            <person name="Kuhn D.N."/>
        </authorList>
    </citation>
    <scope>NUCLEOTIDE SEQUENCE [LARGE SCALE GENOMIC DNA]</scope>
    <source>
        <strain evidence="9">cv. Matina 1-6</strain>
    </source>
</reference>
<dbReference type="GO" id="GO:0000987">
    <property type="term" value="F:cis-regulatory region sequence-specific DNA binding"/>
    <property type="evidence" value="ECO:0000318"/>
    <property type="project" value="GO_Central"/>
</dbReference>
<dbReference type="PROSITE" id="PS51294">
    <property type="entry name" value="HTH_MYB"/>
    <property type="match status" value="2"/>
</dbReference>
<dbReference type="Gene3D" id="1.10.10.60">
    <property type="entry name" value="Homeodomain-like"/>
    <property type="match status" value="2"/>
</dbReference>
<dbReference type="PANTHER" id="PTHR47999:SF109">
    <property type="entry name" value="TRANSCRIPTION FACTOR MYB15-LIKE"/>
    <property type="match status" value="1"/>
</dbReference>
<evidence type="ECO:0000259" key="6">
    <source>
        <dbReference type="PROSITE" id="PS50090"/>
    </source>
</evidence>
<evidence type="ECO:0000256" key="3">
    <source>
        <dbReference type="ARBA" id="ARBA00023125"/>
    </source>
</evidence>
<dbReference type="EMBL" id="CM001882">
    <property type="protein sequence ID" value="EOY06660.1"/>
    <property type="molecule type" value="Genomic_DNA"/>
</dbReference>
<dbReference type="InterPro" id="IPR015495">
    <property type="entry name" value="Myb_TF_plants"/>
</dbReference>
<evidence type="ECO:0000256" key="2">
    <source>
        <dbReference type="ARBA" id="ARBA00023015"/>
    </source>
</evidence>
<dbReference type="FunCoup" id="A0A061ENT6">
    <property type="interactions" value="19"/>
</dbReference>
<keyword evidence="5" id="KW-0539">Nucleus</keyword>
<dbReference type="InParanoid" id="A0A061ENT6"/>
<dbReference type="HOGENOM" id="CLU_028567_6_3_1"/>
<dbReference type="GO" id="GO:0005634">
    <property type="term" value="C:nucleus"/>
    <property type="evidence" value="ECO:0000318"/>
    <property type="project" value="GO_Central"/>
</dbReference>
<dbReference type="InterPro" id="IPR001005">
    <property type="entry name" value="SANT/Myb"/>
</dbReference>
<keyword evidence="2" id="KW-0805">Transcription regulation</keyword>
<sequence length="400" mass="45325">MGRSPCCEKVGLKRGRWTAEEDEALTKYIQLNGEGSWKSLPKNAGLLRCGKSCRLRWINYLRPDLKRGNFTAQEEETIVKLHSTLGNRWSLIAAELPGRTDNEIKNYWKTHLRRKIYSFTKKVHNGSPTVEAVRIGELAQKRRGRTSRANMKRQKLALMSLGKANKNNTPEETNIIGQMEGTDIVRDLQPTDLGARGCCMNSGARTVDGRINDESERPAICSGDESCNSIAAQVMFDCETDVFGPYEWLDSEIQRLSVVLKSECAEVSPSGDGCFDPKEENGGIMVTTEEMDKEIPAVQETKSKSHHDEEIRGSCSINWNSDCGRSCGESQVRRSSPSDPWFDEGWLGWDLDQADALGFCSHDPWDDLKYFQSVHQNHQWESWDDLIYFQSVDENDHRSM</sequence>
<dbReference type="Pfam" id="PF00249">
    <property type="entry name" value="Myb_DNA-binding"/>
    <property type="match status" value="2"/>
</dbReference>
<evidence type="ECO:0000256" key="5">
    <source>
        <dbReference type="ARBA" id="ARBA00023242"/>
    </source>
</evidence>
<feature type="domain" description="Myb-like" evidence="6">
    <location>
        <begin position="62"/>
        <end position="112"/>
    </location>
</feature>
<dbReference type="SMART" id="SM00717">
    <property type="entry name" value="SANT"/>
    <property type="match status" value="2"/>
</dbReference>
<comment type="subcellular location">
    <subcellularLocation>
        <location evidence="1">Nucleus</location>
    </subcellularLocation>
</comment>
<name>A0A061ENT6_THECC</name>
<accession>A0A061ENT6</accession>
<keyword evidence="3" id="KW-0238">DNA-binding</keyword>
<keyword evidence="4" id="KW-0804">Transcription</keyword>
<evidence type="ECO:0000256" key="4">
    <source>
        <dbReference type="ARBA" id="ARBA00023163"/>
    </source>
</evidence>
<evidence type="ECO:0000313" key="8">
    <source>
        <dbReference type="EMBL" id="EOY06660.1"/>
    </source>
</evidence>
<organism evidence="8 9">
    <name type="scientific">Theobroma cacao</name>
    <name type="common">Cacao</name>
    <name type="synonym">Cocoa</name>
    <dbReference type="NCBI Taxonomy" id="3641"/>
    <lineage>
        <taxon>Eukaryota</taxon>
        <taxon>Viridiplantae</taxon>
        <taxon>Streptophyta</taxon>
        <taxon>Embryophyta</taxon>
        <taxon>Tracheophyta</taxon>
        <taxon>Spermatophyta</taxon>
        <taxon>Magnoliopsida</taxon>
        <taxon>eudicotyledons</taxon>
        <taxon>Gunneridae</taxon>
        <taxon>Pentapetalae</taxon>
        <taxon>rosids</taxon>
        <taxon>malvids</taxon>
        <taxon>Malvales</taxon>
        <taxon>Malvaceae</taxon>
        <taxon>Byttnerioideae</taxon>
        <taxon>Theobroma</taxon>
    </lineage>
</organism>
<protein>
    <submittedName>
        <fullName evidence="8">Myb domain protein 111, putative</fullName>
    </submittedName>
</protein>
<dbReference type="InterPro" id="IPR017930">
    <property type="entry name" value="Myb_dom"/>
</dbReference>
<dbReference type="CDD" id="cd00167">
    <property type="entry name" value="SANT"/>
    <property type="match status" value="2"/>
</dbReference>
<evidence type="ECO:0000256" key="1">
    <source>
        <dbReference type="ARBA" id="ARBA00004123"/>
    </source>
</evidence>